<reference evidence="1 2" key="1">
    <citation type="submission" date="2023-07" db="EMBL/GenBank/DDBJ databases">
        <title>Sorghum-associated microbial communities from plants grown in Nebraska, USA.</title>
        <authorList>
            <person name="Schachtman D."/>
        </authorList>
    </citation>
    <scope>NUCLEOTIDE SEQUENCE [LARGE SCALE GENOMIC DNA]</scope>
    <source>
        <strain evidence="1 2">DS1709</strain>
    </source>
</reference>
<dbReference type="RefSeq" id="WP_115982559.1">
    <property type="nucleotide sequence ID" value="NZ_JAVDQS010000012.1"/>
</dbReference>
<protein>
    <recommendedName>
        <fullName evidence="3">Natural product</fullName>
    </recommendedName>
</protein>
<proteinExistence type="predicted"/>
<accession>A0ABU1LI76</accession>
<evidence type="ECO:0008006" key="3">
    <source>
        <dbReference type="Google" id="ProtNLM"/>
    </source>
</evidence>
<dbReference type="NCBIfam" id="NF047798">
    <property type="entry name" value="leader_Chryseo"/>
    <property type="match status" value="1"/>
</dbReference>
<dbReference type="InterPro" id="IPR058074">
    <property type="entry name" value="Bacteriocin-like"/>
</dbReference>
<dbReference type="Proteomes" id="UP001184853">
    <property type="component" value="Unassembled WGS sequence"/>
</dbReference>
<dbReference type="EMBL" id="JAVDQS010000012">
    <property type="protein sequence ID" value="MDR6406438.1"/>
    <property type="molecule type" value="Genomic_DNA"/>
</dbReference>
<organism evidence="1 2">
    <name type="scientific">Chryseobacterium geocarposphaerae</name>
    <dbReference type="NCBI Taxonomy" id="1416776"/>
    <lineage>
        <taxon>Bacteria</taxon>
        <taxon>Pseudomonadati</taxon>
        <taxon>Bacteroidota</taxon>
        <taxon>Flavobacteriia</taxon>
        <taxon>Flavobacteriales</taxon>
        <taxon>Weeksellaceae</taxon>
        <taxon>Chryseobacterium group</taxon>
        <taxon>Chryseobacterium</taxon>
    </lineage>
</organism>
<keyword evidence="2" id="KW-1185">Reference proteome</keyword>
<evidence type="ECO:0000313" key="1">
    <source>
        <dbReference type="EMBL" id="MDR6406438.1"/>
    </source>
</evidence>
<gene>
    <name evidence="1" type="ORF">J2781_003398</name>
</gene>
<name>A0ABU1LI76_9FLAO</name>
<comment type="caution">
    <text evidence="1">The sequence shown here is derived from an EMBL/GenBank/DDBJ whole genome shotgun (WGS) entry which is preliminary data.</text>
</comment>
<evidence type="ECO:0000313" key="2">
    <source>
        <dbReference type="Proteomes" id="UP001184853"/>
    </source>
</evidence>
<sequence>MRNLKKLSRSELKNVQGGRACSVAIQNSNGTWTTHYGTCASVVSYDVGNEFGELSTIATNGAQYCNFGHGVTQVTSNGGVSRCND</sequence>